<dbReference type="Proteomes" id="UP000681720">
    <property type="component" value="Unassembled WGS sequence"/>
</dbReference>
<dbReference type="Gene3D" id="3.30.70.141">
    <property type="entry name" value="Nucleoside diphosphate kinase-like domain"/>
    <property type="match status" value="1"/>
</dbReference>
<protein>
    <submittedName>
        <fullName evidence="2">Uncharacterized protein</fullName>
    </submittedName>
</protein>
<dbReference type="EMBL" id="CAJOBH010146954">
    <property type="protein sequence ID" value="CAF4830813.1"/>
    <property type="molecule type" value="Genomic_DNA"/>
</dbReference>
<sequence>ESYKLDVALFVIKPDLVANGKKDEILDHLRNKGFLIHMHEDKLLNDDEMINIFKPV</sequence>
<evidence type="ECO:0000313" key="5">
    <source>
        <dbReference type="Proteomes" id="UP000681720"/>
    </source>
</evidence>
<evidence type="ECO:0000313" key="3">
    <source>
        <dbReference type="EMBL" id="CAF4830813.1"/>
    </source>
</evidence>
<evidence type="ECO:0000313" key="4">
    <source>
        <dbReference type="EMBL" id="CAF4833749.1"/>
    </source>
</evidence>
<organism evidence="2 5">
    <name type="scientific">Rotaria magnacalcarata</name>
    <dbReference type="NCBI Taxonomy" id="392030"/>
    <lineage>
        <taxon>Eukaryota</taxon>
        <taxon>Metazoa</taxon>
        <taxon>Spiralia</taxon>
        <taxon>Gnathifera</taxon>
        <taxon>Rotifera</taxon>
        <taxon>Eurotatoria</taxon>
        <taxon>Bdelloidea</taxon>
        <taxon>Philodinida</taxon>
        <taxon>Philodinidae</taxon>
        <taxon>Rotaria</taxon>
    </lineage>
</organism>
<dbReference type="AlphaFoldDB" id="A0A8S2YKV0"/>
<dbReference type="EMBL" id="CAJOBH010147719">
    <property type="protein sequence ID" value="CAF4833749.1"/>
    <property type="molecule type" value="Genomic_DNA"/>
</dbReference>
<name>A0A8S2YKV0_9BILA</name>
<dbReference type="PROSITE" id="PS51374">
    <property type="entry name" value="NDPK_LIKE"/>
    <property type="match status" value="1"/>
</dbReference>
<comment type="similarity">
    <text evidence="1">Belongs to the NDK family.</text>
</comment>
<comment type="caution">
    <text evidence="1">Lacks conserved residue(s) required for the propagation of feature annotation.</text>
</comment>
<feature type="non-terminal residue" evidence="2">
    <location>
        <position position="1"/>
    </location>
</feature>
<comment type="caution">
    <text evidence="2">The sequence shown here is derived from an EMBL/GenBank/DDBJ whole genome shotgun (WGS) entry which is preliminary data.</text>
</comment>
<evidence type="ECO:0000256" key="1">
    <source>
        <dbReference type="PROSITE-ProRule" id="PRU00706"/>
    </source>
</evidence>
<dbReference type="EMBL" id="CAJOBJ010096995">
    <property type="protein sequence ID" value="CAF4569483.1"/>
    <property type="molecule type" value="Genomic_DNA"/>
</dbReference>
<proteinExistence type="inferred from homology"/>
<dbReference type="Proteomes" id="UP000681967">
    <property type="component" value="Unassembled WGS sequence"/>
</dbReference>
<dbReference type="InterPro" id="IPR036850">
    <property type="entry name" value="NDK-like_dom_sf"/>
</dbReference>
<accession>A0A8S2YKV0</accession>
<dbReference type="SUPFAM" id="SSF54919">
    <property type="entry name" value="Nucleoside diphosphate kinase, NDK"/>
    <property type="match status" value="1"/>
</dbReference>
<gene>
    <name evidence="3" type="ORF">BYL167_LOCUS49414</name>
    <name evidence="4" type="ORF">BYL167_LOCUS49548</name>
    <name evidence="2" type="ORF">GIL414_LOCUS37600</name>
</gene>
<evidence type="ECO:0000313" key="2">
    <source>
        <dbReference type="EMBL" id="CAF4569483.1"/>
    </source>
</evidence>
<reference evidence="2" key="1">
    <citation type="submission" date="2021-02" db="EMBL/GenBank/DDBJ databases">
        <authorList>
            <person name="Nowell W R."/>
        </authorList>
    </citation>
    <scope>NUCLEOTIDE SEQUENCE</scope>
</reference>